<evidence type="ECO:0000313" key="11">
    <source>
        <dbReference type="EMBL" id="RAP74114.1"/>
    </source>
</evidence>
<dbReference type="InterPro" id="IPR051552">
    <property type="entry name" value="HptR"/>
</dbReference>
<keyword evidence="2" id="KW-0963">Cytoplasm</keyword>
<reference evidence="11 12" key="1">
    <citation type="submission" date="2018-06" db="EMBL/GenBank/DDBJ databases">
        <title>Paenibacillus montanisoli sp. nov., isolated from mountain area soil.</title>
        <authorList>
            <person name="Wu M."/>
        </authorList>
    </citation>
    <scope>NUCLEOTIDE SEQUENCE [LARGE SCALE GENOMIC DNA]</scope>
    <source>
        <strain evidence="11 12">RA17</strain>
    </source>
</reference>
<evidence type="ECO:0000256" key="6">
    <source>
        <dbReference type="ARBA" id="ARBA00023125"/>
    </source>
</evidence>
<dbReference type="PROSITE" id="PS50110">
    <property type="entry name" value="RESPONSE_REGULATORY"/>
    <property type="match status" value="1"/>
</dbReference>
<dbReference type="GO" id="GO:0005737">
    <property type="term" value="C:cytoplasm"/>
    <property type="evidence" value="ECO:0007669"/>
    <property type="project" value="UniProtKB-SubCell"/>
</dbReference>
<feature type="domain" description="HTH araC/xylS-type" evidence="9">
    <location>
        <begin position="288"/>
        <end position="388"/>
    </location>
</feature>
<evidence type="ECO:0000256" key="8">
    <source>
        <dbReference type="PROSITE-ProRule" id="PRU00169"/>
    </source>
</evidence>
<comment type="subcellular location">
    <subcellularLocation>
        <location evidence="1">Cytoplasm</location>
    </subcellularLocation>
</comment>
<keyword evidence="3 8" id="KW-0597">Phosphoprotein</keyword>
<dbReference type="PANTHER" id="PTHR42713:SF3">
    <property type="entry name" value="TRANSCRIPTIONAL REGULATORY PROTEIN HPTR"/>
    <property type="match status" value="1"/>
</dbReference>
<proteinExistence type="predicted"/>
<dbReference type="InterPro" id="IPR020449">
    <property type="entry name" value="Tscrpt_reg_AraC-type_HTH"/>
</dbReference>
<comment type="caution">
    <text evidence="11">The sequence shown here is derived from an EMBL/GenBank/DDBJ whole genome shotgun (WGS) entry which is preliminary data.</text>
</comment>
<dbReference type="GO" id="GO:0003700">
    <property type="term" value="F:DNA-binding transcription factor activity"/>
    <property type="evidence" value="ECO:0007669"/>
    <property type="project" value="InterPro"/>
</dbReference>
<dbReference type="Gene3D" id="3.40.50.2300">
    <property type="match status" value="1"/>
</dbReference>
<keyword evidence="4" id="KW-0902">Two-component regulatory system</keyword>
<dbReference type="CDD" id="cd17536">
    <property type="entry name" value="REC_YesN-like"/>
    <property type="match status" value="1"/>
</dbReference>
<name>A0A328U291_9BACL</name>
<sequence>MFTAGFACFSANPADSTSPPRARAVPRYELLCRFKRQLRGITITMNYRILLVDDEPMIKLSLRKIITDTHPDFVIVGDASDGQEALEIAEREKPHVIITDISMPVMSGLELLQAVHERGWKPELVILSGYGEFDYAREALRYGVVDYILKPVRISAVKDLMLGLYAKHREKMEASCAKSELMCRCLHVAGQLFERIWMVDEPGMNTVAEELLTTVTDYRLPDEIKKSVLLDMASALRHQSEDRGTPIVFELEWSDKYSELILRFRAMLQQALTQVRSSRNWGKQGAIHDAVQVIHARYADPEFKLEELLSQLNMSVTHFYNLFKQETGKSFIAYLIECRIEKAKELLARSNGCKTYEIGEQVGYPDYPHFTKLFKKVVGVTPSEYKKRVCT</sequence>
<dbReference type="AlphaFoldDB" id="A0A328U291"/>
<evidence type="ECO:0000256" key="5">
    <source>
        <dbReference type="ARBA" id="ARBA00023015"/>
    </source>
</evidence>
<dbReference type="Proteomes" id="UP000249260">
    <property type="component" value="Unassembled WGS sequence"/>
</dbReference>
<dbReference type="InterPro" id="IPR001789">
    <property type="entry name" value="Sig_transdc_resp-reg_receiver"/>
</dbReference>
<dbReference type="SUPFAM" id="SSF46689">
    <property type="entry name" value="Homeodomain-like"/>
    <property type="match status" value="2"/>
</dbReference>
<evidence type="ECO:0000256" key="7">
    <source>
        <dbReference type="ARBA" id="ARBA00023163"/>
    </source>
</evidence>
<dbReference type="SMART" id="SM00448">
    <property type="entry name" value="REC"/>
    <property type="match status" value="1"/>
</dbReference>
<dbReference type="GO" id="GO:0043565">
    <property type="term" value="F:sequence-specific DNA binding"/>
    <property type="evidence" value="ECO:0007669"/>
    <property type="project" value="InterPro"/>
</dbReference>
<dbReference type="PANTHER" id="PTHR42713">
    <property type="entry name" value="HISTIDINE KINASE-RELATED"/>
    <property type="match status" value="1"/>
</dbReference>
<keyword evidence="7" id="KW-0804">Transcription</keyword>
<feature type="modified residue" description="4-aspartylphosphate" evidence="8">
    <location>
        <position position="100"/>
    </location>
</feature>
<organism evidence="11 12">
    <name type="scientific">Paenibacillus montanisoli</name>
    <dbReference type="NCBI Taxonomy" id="2081970"/>
    <lineage>
        <taxon>Bacteria</taxon>
        <taxon>Bacillati</taxon>
        <taxon>Bacillota</taxon>
        <taxon>Bacilli</taxon>
        <taxon>Bacillales</taxon>
        <taxon>Paenibacillaceae</taxon>
        <taxon>Paenibacillus</taxon>
    </lineage>
</organism>
<keyword evidence="5" id="KW-0805">Transcription regulation</keyword>
<protein>
    <recommendedName>
        <fullName evidence="13">DNA-binding response regulator</fullName>
    </recommendedName>
</protein>
<accession>A0A328U291</accession>
<dbReference type="Gene3D" id="1.10.10.60">
    <property type="entry name" value="Homeodomain-like"/>
    <property type="match status" value="2"/>
</dbReference>
<dbReference type="PROSITE" id="PS01124">
    <property type="entry name" value="HTH_ARAC_FAMILY_2"/>
    <property type="match status" value="1"/>
</dbReference>
<dbReference type="PRINTS" id="PR00032">
    <property type="entry name" value="HTHARAC"/>
</dbReference>
<evidence type="ECO:0008006" key="13">
    <source>
        <dbReference type="Google" id="ProtNLM"/>
    </source>
</evidence>
<gene>
    <name evidence="11" type="ORF">DL346_23875</name>
</gene>
<evidence type="ECO:0000256" key="1">
    <source>
        <dbReference type="ARBA" id="ARBA00004496"/>
    </source>
</evidence>
<dbReference type="SMART" id="SM00342">
    <property type="entry name" value="HTH_ARAC"/>
    <property type="match status" value="1"/>
</dbReference>
<dbReference type="InterPro" id="IPR018060">
    <property type="entry name" value="HTH_AraC"/>
</dbReference>
<dbReference type="Pfam" id="PF12833">
    <property type="entry name" value="HTH_18"/>
    <property type="match status" value="1"/>
</dbReference>
<dbReference type="InterPro" id="IPR011006">
    <property type="entry name" value="CheY-like_superfamily"/>
</dbReference>
<evidence type="ECO:0000256" key="4">
    <source>
        <dbReference type="ARBA" id="ARBA00023012"/>
    </source>
</evidence>
<evidence type="ECO:0000256" key="2">
    <source>
        <dbReference type="ARBA" id="ARBA00022490"/>
    </source>
</evidence>
<dbReference type="InterPro" id="IPR009057">
    <property type="entry name" value="Homeodomain-like_sf"/>
</dbReference>
<evidence type="ECO:0000313" key="12">
    <source>
        <dbReference type="Proteomes" id="UP000249260"/>
    </source>
</evidence>
<evidence type="ECO:0000259" key="9">
    <source>
        <dbReference type="PROSITE" id="PS01124"/>
    </source>
</evidence>
<dbReference type="GO" id="GO:0000160">
    <property type="term" value="P:phosphorelay signal transduction system"/>
    <property type="evidence" value="ECO:0007669"/>
    <property type="project" value="UniProtKB-KW"/>
</dbReference>
<dbReference type="EMBL" id="QLUW01000005">
    <property type="protein sequence ID" value="RAP74114.1"/>
    <property type="molecule type" value="Genomic_DNA"/>
</dbReference>
<dbReference type="SUPFAM" id="SSF52172">
    <property type="entry name" value="CheY-like"/>
    <property type="match status" value="1"/>
</dbReference>
<evidence type="ECO:0000256" key="3">
    <source>
        <dbReference type="ARBA" id="ARBA00022553"/>
    </source>
</evidence>
<feature type="domain" description="Response regulatory" evidence="10">
    <location>
        <begin position="48"/>
        <end position="165"/>
    </location>
</feature>
<evidence type="ECO:0000259" key="10">
    <source>
        <dbReference type="PROSITE" id="PS50110"/>
    </source>
</evidence>
<keyword evidence="6" id="KW-0238">DNA-binding</keyword>
<keyword evidence="12" id="KW-1185">Reference proteome</keyword>
<dbReference type="Pfam" id="PF00072">
    <property type="entry name" value="Response_reg"/>
    <property type="match status" value="1"/>
</dbReference>